<dbReference type="PANTHER" id="PTHR22993">
    <property type="entry name" value="FORMAMIDOPYRIMIDINE-DNA GLYCOSYLASE"/>
    <property type="match status" value="1"/>
</dbReference>
<name>A0A1F7U1V2_9BACT</name>
<evidence type="ECO:0000256" key="4">
    <source>
        <dbReference type="ARBA" id="ARBA00011245"/>
    </source>
</evidence>
<keyword evidence="11" id="KW-0234">DNA repair</keyword>
<keyword evidence="8" id="KW-0378">Hydrolase</keyword>
<evidence type="ECO:0000313" key="19">
    <source>
        <dbReference type="EMBL" id="OGL72260.1"/>
    </source>
</evidence>
<keyword evidence="12" id="KW-0456">Lyase</keyword>
<feature type="domain" description="Formamidopyrimidine-DNA glycosylase catalytic" evidence="18">
    <location>
        <begin position="2"/>
        <end position="114"/>
    </location>
</feature>
<dbReference type="Pfam" id="PF01149">
    <property type="entry name" value="Fapy_DNA_glyco"/>
    <property type="match status" value="1"/>
</dbReference>
<evidence type="ECO:0000256" key="3">
    <source>
        <dbReference type="ARBA" id="ARBA00009409"/>
    </source>
</evidence>
<evidence type="ECO:0000256" key="14">
    <source>
        <dbReference type="ARBA" id="ARBA00023295"/>
    </source>
</evidence>
<dbReference type="SMART" id="SM01232">
    <property type="entry name" value="H2TH"/>
    <property type="match status" value="1"/>
</dbReference>
<gene>
    <name evidence="19" type="ORF">A3D72_02715</name>
</gene>
<evidence type="ECO:0000256" key="9">
    <source>
        <dbReference type="ARBA" id="ARBA00022833"/>
    </source>
</evidence>
<evidence type="ECO:0000256" key="6">
    <source>
        <dbReference type="ARBA" id="ARBA00022763"/>
    </source>
</evidence>
<dbReference type="NCBIfam" id="TIGR00577">
    <property type="entry name" value="fpg"/>
    <property type="match status" value="1"/>
</dbReference>
<keyword evidence="6" id="KW-0227">DNA damage</keyword>
<proteinExistence type="inferred from homology"/>
<evidence type="ECO:0000256" key="1">
    <source>
        <dbReference type="ARBA" id="ARBA00001668"/>
    </source>
</evidence>
<feature type="domain" description="FPG-type" evidence="17">
    <location>
        <begin position="240"/>
        <end position="275"/>
    </location>
</feature>
<dbReference type="CDD" id="cd08966">
    <property type="entry name" value="EcFpg-like_N"/>
    <property type="match status" value="1"/>
</dbReference>
<dbReference type="SMART" id="SM00898">
    <property type="entry name" value="Fapy_DNA_glyco"/>
    <property type="match status" value="1"/>
</dbReference>
<dbReference type="Gene3D" id="3.20.190.10">
    <property type="entry name" value="MutM-like, N-terminal"/>
    <property type="match status" value="1"/>
</dbReference>
<dbReference type="SUPFAM" id="SSF81624">
    <property type="entry name" value="N-terminal domain of MutM-like DNA repair proteins"/>
    <property type="match status" value="1"/>
</dbReference>
<keyword evidence="10" id="KW-0238">DNA-binding</keyword>
<dbReference type="Pfam" id="PF06831">
    <property type="entry name" value="H2TH"/>
    <property type="match status" value="1"/>
</dbReference>
<evidence type="ECO:0000256" key="8">
    <source>
        <dbReference type="ARBA" id="ARBA00022801"/>
    </source>
</evidence>
<evidence type="ECO:0000259" key="17">
    <source>
        <dbReference type="PROSITE" id="PS51066"/>
    </source>
</evidence>
<dbReference type="InterPro" id="IPR020629">
    <property type="entry name" value="FPG_Glyclase"/>
</dbReference>
<evidence type="ECO:0000256" key="10">
    <source>
        <dbReference type="ARBA" id="ARBA00023125"/>
    </source>
</evidence>
<sequence length="275" mass="30690">MPELPEVETIRLQLQKNVVGKKITDVRVVSGRKLNLSPAQFIRAVRGATIKGARRRAKLLLINLGNGWTMVIHLKMTGRVLLEKDGTAVSKHAFVVFKLSGGKQLVWEDVRKFGFLKLVKTSKLDDLWKKQGFGPEPLDSSFTPQVLAACLARHKGKRIKPLIMEQTCIAGLGNIYAAEVLWFAGVHPNRATGKIRDAEVKKMYDGIRKILPRAIDYRGSSADSYLDLFGKPGEFVPRLSVYDRDGKPCLRRDGGIIKKIRTGGRGTYYCSVCQI</sequence>
<keyword evidence="14" id="KW-0326">Glycosidase</keyword>
<evidence type="ECO:0000256" key="11">
    <source>
        <dbReference type="ARBA" id="ARBA00023204"/>
    </source>
</evidence>
<keyword evidence="13" id="KW-0511">Multifunctional enzyme</keyword>
<comment type="subunit">
    <text evidence="4">Monomer.</text>
</comment>
<comment type="caution">
    <text evidence="19">The sequence shown here is derived from an EMBL/GenBank/DDBJ whole genome shotgun (WGS) entry which is preliminary data.</text>
</comment>
<evidence type="ECO:0000256" key="15">
    <source>
        <dbReference type="ARBA" id="ARBA00044632"/>
    </source>
</evidence>
<dbReference type="InterPro" id="IPR010979">
    <property type="entry name" value="Ribosomal_uS13-like_H2TH"/>
</dbReference>
<evidence type="ECO:0000256" key="12">
    <source>
        <dbReference type="ARBA" id="ARBA00023239"/>
    </source>
</evidence>
<keyword evidence="5" id="KW-0479">Metal-binding</keyword>
<reference evidence="19 20" key="1">
    <citation type="journal article" date="2016" name="Nat. Commun.">
        <title>Thousands of microbial genomes shed light on interconnected biogeochemical processes in an aquifer system.</title>
        <authorList>
            <person name="Anantharaman K."/>
            <person name="Brown C.T."/>
            <person name="Hug L.A."/>
            <person name="Sharon I."/>
            <person name="Castelle C.J."/>
            <person name="Probst A.J."/>
            <person name="Thomas B.C."/>
            <person name="Singh A."/>
            <person name="Wilkins M.J."/>
            <person name="Karaoz U."/>
            <person name="Brodie E.L."/>
            <person name="Williams K.H."/>
            <person name="Hubbard S.S."/>
            <person name="Banfield J.F."/>
        </authorList>
    </citation>
    <scope>NUCLEOTIDE SEQUENCE [LARGE SCALE GENOMIC DNA]</scope>
</reference>
<comment type="similarity">
    <text evidence="3">Belongs to the FPG family.</text>
</comment>
<evidence type="ECO:0000256" key="5">
    <source>
        <dbReference type="ARBA" id="ARBA00022723"/>
    </source>
</evidence>
<comment type="cofactor">
    <cofactor evidence="2">
        <name>Zn(2+)</name>
        <dbReference type="ChEBI" id="CHEBI:29105"/>
    </cofactor>
</comment>
<evidence type="ECO:0000259" key="18">
    <source>
        <dbReference type="PROSITE" id="PS51068"/>
    </source>
</evidence>
<dbReference type="GO" id="GO:0003684">
    <property type="term" value="F:damaged DNA binding"/>
    <property type="evidence" value="ECO:0007669"/>
    <property type="project" value="InterPro"/>
</dbReference>
<dbReference type="EMBL" id="MGDZ01000069">
    <property type="protein sequence ID" value="OGL72260.1"/>
    <property type="molecule type" value="Genomic_DNA"/>
</dbReference>
<protein>
    <submittedName>
        <fullName evidence="19">DNA-formamidopyrimidine glycosylase</fullName>
    </submittedName>
</protein>
<organism evidence="19 20">
    <name type="scientific">Candidatus Uhrbacteria bacterium RIFCSPHIGHO2_02_FULL_57_19</name>
    <dbReference type="NCBI Taxonomy" id="1802391"/>
    <lineage>
        <taxon>Bacteria</taxon>
        <taxon>Candidatus Uhriibacteriota</taxon>
    </lineage>
</organism>
<evidence type="ECO:0000256" key="2">
    <source>
        <dbReference type="ARBA" id="ARBA00001947"/>
    </source>
</evidence>
<dbReference type="InterPro" id="IPR000214">
    <property type="entry name" value="Znf_DNA_glyclase/AP_lyase"/>
</dbReference>
<comment type="catalytic activity">
    <reaction evidence="15">
        <text>2'-deoxyribonucleotide-(2'-deoxyribose 5'-phosphate)-2'-deoxyribonucleotide-DNA = a 3'-end 2'-deoxyribonucleotide-(2,3-dehydro-2,3-deoxyribose 5'-phosphate)-DNA + a 5'-end 5'-phospho-2'-deoxyribonucleoside-DNA + H(+)</text>
        <dbReference type="Rhea" id="RHEA:66592"/>
        <dbReference type="Rhea" id="RHEA-COMP:13180"/>
        <dbReference type="Rhea" id="RHEA-COMP:16897"/>
        <dbReference type="Rhea" id="RHEA-COMP:17067"/>
        <dbReference type="ChEBI" id="CHEBI:15378"/>
        <dbReference type="ChEBI" id="CHEBI:136412"/>
        <dbReference type="ChEBI" id="CHEBI:157695"/>
        <dbReference type="ChEBI" id="CHEBI:167181"/>
        <dbReference type="EC" id="4.2.99.18"/>
    </reaction>
</comment>
<comment type="catalytic activity">
    <reaction evidence="1">
        <text>Hydrolysis of DNA containing ring-opened 7-methylguanine residues, releasing 2,6-diamino-4-hydroxy-5-(N-methyl)formamidopyrimidine.</text>
        <dbReference type="EC" id="3.2.2.23"/>
    </reaction>
</comment>
<dbReference type="GO" id="GO:0140078">
    <property type="term" value="F:class I DNA-(apurinic or apyrimidinic site) endonuclease activity"/>
    <property type="evidence" value="ECO:0007669"/>
    <property type="project" value="UniProtKB-EC"/>
</dbReference>
<dbReference type="NCBIfam" id="NF002211">
    <property type="entry name" value="PRK01103.1"/>
    <property type="match status" value="1"/>
</dbReference>
<dbReference type="GO" id="GO:0008270">
    <property type="term" value="F:zinc ion binding"/>
    <property type="evidence" value="ECO:0007669"/>
    <property type="project" value="UniProtKB-KW"/>
</dbReference>
<dbReference type="GO" id="GO:0006284">
    <property type="term" value="P:base-excision repair"/>
    <property type="evidence" value="ECO:0007669"/>
    <property type="project" value="InterPro"/>
</dbReference>
<dbReference type="PANTHER" id="PTHR22993:SF9">
    <property type="entry name" value="FORMAMIDOPYRIMIDINE-DNA GLYCOSYLASE"/>
    <property type="match status" value="1"/>
</dbReference>
<dbReference type="Proteomes" id="UP000176303">
    <property type="component" value="Unassembled WGS sequence"/>
</dbReference>
<dbReference type="SUPFAM" id="SSF57716">
    <property type="entry name" value="Glucocorticoid receptor-like (DNA-binding domain)"/>
    <property type="match status" value="1"/>
</dbReference>
<dbReference type="STRING" id="1802391.A3D72_02715"/>
<dbReference type="AlphaFoldDB" id="A0A1F7U1V2"/>
<dbReference type="Gene3D" id="1.10.8.50">
    <property type="match status" value="1"/>
</dbReference>
<evidence type="ECO:0000256" key="16">
    <source>
        <dbReference type="PROSITE-ProRule" id="PRU00391"/>
    </source>
</evidence>
<dbReference type="PROSITE" id="PS51068">
    <property type="entry name" value="FPG_CAT"/>
    <property type="match status" value="1"/>
</dbReference>
<dbReference type="SUPFAM" id="SSF46946">
    <property type="entry name" value="S13-like H2TH domain"/>
    <property type="match status" value="1"/>
</dbReference>
<keyword evidence="7 16" id="KW-0863">Zinc-finger</keyword>
<evidence type="ECO:0000313" key="20">
    <source>
        <dbReference type="Proteomes" id="UP000176303"/>
    </source>
</evidence>
<accession>A0A1F7U1V2</accession>
<evidence type="ECO:0000256" key="7">
    <source>
        <dbReference type="ARBA" id="ARBA00022771"/>
    </source>
</evidence>
<dbReference type="InterPro" id="IPR035937">
    <property type="entry name" value="FPG_N"/>
</dbReference>
<evidence type="ECO:0000256" key="13">
    <source>
        <dbReference type="ARBA" id="ARBA00023268"/>
    </source>
</evidence>
<dbReference type="FunFam" id="1.10.8.50:FF:000003">
    <property type="entry name" value="Formamidopyrimidine-DNA glycosylase"/>
    <property type="match status" value="1"/>
</dbReference>
<dbReference type="InterPro" id="IPR012319">
    <property type="entry name" value="FPG_cat"/>
</dbReference>
<dbReference type="PROSITE" id="PS51066">
    <property type="entry name" value="ZF_FPG_2"/>
    <property type="match status" value="1"/>
</dbReference>
<dbReference type="GO" id="GO:0034039">
    <property type="term" value="F:8-oxo-7,8-dihydroguanine DNA N-glycosylase activity"/>
    <property type="evidence" value="ECO:0007669"/>
    <property type="project" value="TreeGrafter"/>
</dbReference>
<keyword evidence="9" id="KW-0862">Zinc</keyword>
<dbReference type="InterPro" id="IPR015886">
    <property type="entry name" value="H2TH_FPG"/>
</dbReference>